<dbReference type="EMBL" id="JACJID010000004">
    <property type="protein sequence ID" value="MBA8927972.1"/>
    <property type="molecule type" value="Genomic_DNA"/>
</dbReference>
<dbReference type="RefSeq" id="WP_042220453.1">
    <property type="nucleotide sequence ID" value="NZ_BAAABQ010000030.1"/>
</dbReference>
<organism evidence="2 3">
    <name type="scientific">Kutzneria viridogrisea</name>
    <dbReference type="NCBI Taxonomy" id="47990"/>
    <lineage>
        <taxon>Bacteria</taxon>
        <taxon>Bacillati</taxon>
        <taxon>Actinomycetota</taxon>
        <taxon>Actinomycetes</taxon>
        <taxon>Pseudonocardiales</taxon>
        <taxon>Pseudonocardiaceae</taxon>
        <taxon>Kutzneria</taxon>
    </lineage>
</organism>
<sequence length="164" mass="18177">MTCFADQQSQLVLTGDSCEYLRLSNRRRSDHYVIRCCVQLGGVGMRAELHDLTVFPNDHPALFFEQLAAEFTGWTGERSWQSPDRDLAVRAEYGSGGHVTLTWQARPWRHSDTGHWAAEVRTSLEAGAQTSTLAADLHRFFDPDGEPTPGDPFSCPGPGATGPW</sequence>
<accession>A0ABR6BM41</accession>
<keyword evidence="3" id="KW-1185">Reference proteome</keyword>
<protein>
    <submittedName>
        <fullName evidence="2">Uncharacterized protein</fullName>
    </submittedName>
</protein>
<feature type="region of interest" description="Disordered" evidence="1">
    <location>
        <begin position="142"/>
        <end position="164"/>
    </location>
</feature>
<dbReference type="Pfam" id="PF19739">
    <property type="entry name" value="DUF6228"/>
    <property type="match status" value="1"/>
</dbReference>
<dbReference type="InterPro" id="IPR046196">
    <property type="entry name" value="DUF6228"/>
</dbReference>
<gene>
    <name evidence="2" type="ORF">BC739_005189</name>
</gene>
<dbReference type="Proteomes" id="UP000517916">
    <property type="component" value="Unassembled WGS sequence"/>
</dbReference>
<evidence type="ECO:0000313" key="3">
    <source>
        <dbReference type="Proteomes" id="UP000517916"/>
    </source>
</evidence>
<name>A0ABR6BM41_9PSEU</name>
<reference evidence="2 3" key="1">
    <citation type="submission" date="2020-08" db="EMBL/GenBank/DDBJ databases">
        <title>Genomic Encyclopedia of Archaeal and Bacterial Type Strains, Phase II (KMG-II): from individual species to whole genera.</title>
        <authorList>
            <person name="Goeker M."/>
        </authorList>
    </citation>
    <scope>NUCLEOTIDE SEQUENCE [LARGE SCALE GENOMIC DNA]</scope>
    <source>
        <strain evidence="2 3">DSM 43850</strain>
    </source>
</reference>
<evidence type="ECO:0000256" key="1">
    <source>
        <dbReference type="SAM" id="MobiDB-lite"/>
    </source>
</evidence>
<comment type="caution">
    <text evidence="2">The sequence shown here is derived from an EMBL/GenBank/DDBJ whole genome shotgun (WGS) entry which is preliminary data.</text>
</comment>
<evidence type="ECO:0000313" key="2">
    <source>
        <dbReference type="EMBL" id="MBA8927972.1"/>
    </source>
</evidence>
<proteinExistence type="predicted"/>